<dbReference type="Pfam" id="PF25681">
    <property type="entry name" value="Phage_TTP_17"/>
    <property type="match status" value="1"/>
</dbReference>
<sequence length="251" mass="25762">MALNDAATLVVGSGNYLTAPTGTAIPGDLLAPASPWEAVGHTSLEEIFSIASEGGEATVLGTLQNKNLRTKYSARTETMTFTLQQFDVDGLKLYYGANAPVLADGTVGVPSDPQPTVCAFLAIFVDGDNHFAFYAPKAEIYRADDLALSDTESLAGLPLGVKPMTHNTNTWTYAITPLGGDVIAASGATAGAPGSWLPSGAVAPANLAALQGSSVTPSPDATAWTTGQYVDLGDGSDAYWDGDSWASGQAV</sequence>
<reference evidence="1 2" key="1">
    <citation type="submission" date="2015-06" db="EMBL/GenBank/DDBJ databases">
        <authorList>
            <person name="Zinanti J.F."/>
            <person name="Ahmed T."/>
            <person name="Alvarez G.E."/>
            <person name="Cox E.C."/>
            <person name="Garcia C."/>
            <person name="Layton S.R."/>
            <person name="Bhuiyan S."/>
            <person name="Donegan-Quick R."/>
            <person name="Benjamin R.C."/>
            <person name="Hughes L.E."/>
            <person name="Bradley K.W."/>
            <person name="Asai D.J."/>
            <person name="Bowman C.A."/>
            <person name="Russell D.A."/>
            <person name="Pope W.H."/>
            <person name="Jacobs-Sera D."/>
            <person name="Hendrix R.W."/>
            <person name="Hatfull G.F."/>
        </authorList>
    </citation>
    <scope>NUCLEOTIDE SEQUENCE [LARGE SCALE GENOMIC DNA]</scope>
</reference>
<name>A0A0K1Y8P9_9CAUD</name>
<evidence type="ECO:0008006" key="3">
    <source>
        <dbReference type="Google" id="ProtNLM"/>
    </source>
</evidence>
<accession>A0A0K1Y8P9</accession>
<keyword evidence="2" id="KW-1185">Reference proteome</keyword>
<dbReference type="InterPro" id="IPR058154">
    <property type="entry name" value="Bxb1_TTP-like"/>
</dbReference>
<evidence type="ECO:0000313" key="1">
    <source>
        <dbReference type="EMBL" id="AKY03471.1"/>
    </source>
</evidence>
<evidence type="ECO:0000313" key="2">
    <source>
        <dbReference type="Proteomes" id="UP000225844"/>
    </source>
</evidence>
<dbReference type="Proteomes" id="UP000225844">
    <property type="component" value="Segment"/>
</dbReference>
<organism evidence="1 2">
    <name type="scientific">Streptomyces phage Danzina</name>
    <dbReference type="NCBI Taxonomy" id="1690427"/>
    <lineage>
        <taxon>Viruses</taxon>
        <taxon>Duplodnaviria</taxon>
        <taxon>Heunggongvirae</taxon>
        <taxon>Uroviricota</taxon>
        <taxon>Caudoviricetes</taxon>
        <taxon>Arquatrovirinae</taxon>
        <taxon>Likavirus</taxon>
        <taxon>Likavirus danzina</taxon>
    </lineage>
</organism>
<protein>
    <recommendedName>
        <fullName evidence="3">Major tail protein</fullName>
    </recommendedName>
</protein>
<proteinExistence type="predicted"/>
<gene>
    <name evidence="1" type="ORF">SEA_DANZINA_16</name>
</gene>
<dbReference type="EMBL" id="KT124228">
    <property type="protein sequence ID" value="AKY03471.1"/>
    <property type="molecule type" value="Genomic_DNA"/>
</dbReference>